<dbReference type="SUPFAM" id="SSF109998">
    <property type="entry name" value="Triger factor/SurA peptide-binding domain-like"/>
    <property type="match status" value="1"/>
</dbReference>
<comment type="caution">
    <text evidence="1">The sequence shown here is derived from an EMBL/GenBank/DDBJ whole genome shotgun (WGS) entry which is preliminary data.</text>
</comment>
<keyword evidence="2" id="KW-1185">Reference proteome</keyword>
<proteinExistence type="predicted"/>
<dbReference type="AlphaFoldDB" id="A0A136PIX8"/>
<dbReference type="Gene3D" id="1.10.4030.10">
    <property type="entry name" value="Porin chaperone SurA, peptide-binding domain"/>
    <property type="match status" value="1"/>
</dbReference>
<evidence type="ECO:0000313" key="2">
    <source>
        <dbReference type="Proteomes" id="UP000070620"/>
    </source>
</evidence>
<sequence length="330" mass="35424">MTILDPALLDAAVALARELSTARATLRDATEQLAPLRARWPQADPALVRDEEGSDGSVSFDVLLREPTGTVSVAYSSAPALPWPLRGALRHSEHHLARVGPRTLLVGEALAALDFLWYDHDVLVRLVDTSLIRAELERCPIPVSDADLQAAADAYRRAKGLLDAASTARWLAERGLSEVDFTELVADTVAVARLREKIVGDRVERWFEAHRSAFDTLVVAWAADGPLPADPDDALAAVATAVRIGHAAGVLRVVAAEAAPELRAATGPVPTVVAGAPVSALPVGREPAVLNAATRSLVERAIFDDWLAQARVAVDIEWFWLPRDRTAPLT</sequence>
<dbReference type="InterPro" id="IPR027304">
    <property type="entry name" value="Trigger_fact/SurA_dom_sf"/>
</dbReference>
<organism evidence="1 2">
    <name type="scientific">Micromonospora rosaria</name>
    <dbReference type="NCBI Taxonomy" id="47874"/>
    <lineage>
        <taxon>Bacteria</taxon>
        <taxon>Bacillati</taxon>
        <taxon>Actinomycetota</taxon>
        <taxon>Actinomycetes</taxon>
        <taxon>Micromonosporales</taxon>
        <taxon>Micromonosporaceae</taxon>
        <taxon>Micromonospora</taxon>
    </lineage>
</organism>
<evidence type="ECO:0008006" key="3">
    <source>
        <dbReference type="Google" id="ProtNLM"/>
    </source>
</evidence>
<evidence type="ECO:0000313" key="1">
    <source>
        <dbReference type="EMBL" id="KXK58354.1"/>
    </source>
</evidence>
<dbReference type="OrthoDB" id="4466141at2"/>
<protein>
    <recommendedName>
        <fullName evidence="3">Peptide maturation system protein</fullName>
    </recommendedName>
</protein>
<reference evidence="1 2" key="1">
    <citation type="submission" date="2016-01" db="EMBL/GenBank/DDBJ databases">
        <title>Whole genome sequence and analysis of Micromonospora rosaria DSM 803, which can produce antibacterial substance rosamicin.</title>
        <authorList>
            <person name="Yang H."/>
            <person name="He X."/>
            <person name="Zhu D."/>
        </authorList>
    </citation>
    <scope>NUCLEOTIDE SEQUENCE [LARGE SCALE GENOMIC DNA]</scope>
    <source>
        <strain evidence="1 2">DSM 803</strain>
    </source>
</reference>
<dbReference type="EMBL" id="LRQV01000204">
    <property type="protein sequence ID" value="KXK58354.1"/>
    <property type="molecule type" value="Genomic_DNA"/>
</dbReference>
<dbReference type="RefSeq" id="WP_067373628.1">
    <property type="nucleotide sequence ID" value="NZ_JBIUBN010000026.1"/>
</dbReference>
<name>A0A136PIX8_9ACTN</name>
<gene>
    <name evidence="1" type="ORF">AWW66_30250</name>
</gene>
<dbReference type="Proteomes" id="UP000070620">
    <property type="component" value="Unassembled WGS sequence"/>
</dbReference>
<accession>A0A136PIX8</accession>
<dbReference type="InterPro" id="IPR030985">
    <property type="entry name" value="PpiC-rel_mature"/>
</dbReference>
<dbReference type="NCBIfam" id="TIGR04500">
    <property type="entry name" value="PpiC_rel_mature"/>
    <property type="match status" value="1"/>
</dbReference>